<dbReference type="EMBL" id="PDLN01000005">
    <property type="protein sequence ID" value="RDW85545.1"/>
    <property type="molecule type" value="Genomic_DNA"/>
</dbReference>
<feature type="compositionally biased region" description="Low complexity" evidence="1">
    <location>
        <begin position="179"/>
        <end position="207"/>
    </location>
</feature>
<feature type="compositionally biased region" description="Polar residues" evidence="1">
    <location>
        <begin position="225"/>
        <end position="239"/>
    </location>
</feature>
<accession>A0A3D8SGS2</accession>
<organism evidence="2 3">
    <name type="scientific">Coleophoma crateriformis</name>
    <dbReference type="NCBI Taxonomy" id="565419"/>
    <lineage>
        <taxon>Eukaryota</taxon>
        <taxon>Fungi</taxon>
        <taxon>Dikarya</taxon>
        <taxon>Ascomycota</taxon>
        <taxon>Pezizomycotina</taxon>
        <taxon>Leotiomycetes</taxon>
        <taxon>Helotiales</taxon>
        <taxon>Dermateaceae</taxon>
        <taxon>Coleophoma</taxon>
    </lineage>
</organism>
<evidence type="ECO:0000313" key="2">
    <source>
        <dbReference type="EMBL" id="RDW85545.1"/>
    </source>
</evidence>
<evidence type="ECO:0000313" key="3">
    <source>
        <dbReference type="Proteomes" id="UP000256328"/>
    </source>
</evidence>
<feature type="compositionally biased region" description="Low complexity" evidence="1">
    <location>
        <begin position="119"/>
        <end position="145"/>
    </location>
</feature>
<protein>
    <submittedName>
        <fullName evidence="2">Uncharacterized protein</fullName>
    </submittedName>
</protein>
<sequence>MSSSVDFPAVNTLKNLTDKERNEYETKYDWWSKTLIIYRRVHPHSLLDQPRGHEWDDVLQAGLQETPPFYKCKFWRGSLQPMATRNKTDLWNLKALNDSRTSAPLPQPKPVPAPKQKQKSNANASANGSKKAATSKPPAKSTTSSGVQKRATANGSKKAVASKSPAQGKASSSGIQKGAVATASTSSSSRPETRATAAAKRSLRAASIKFVEPSPPPYSYAGPHSQFSDSESDTASQGTVEGYRSRSVRSDAPEPDAARRALSVQHERPVCYEEAATALILISLRHGHNINSCSDRLAACQDFKRQCLEAYRWSPEAQS</sequence>
<name>A0A3D8SGS2_9HELO</name>
<gene>
    <name evidence="2" type="ORF">BP5796_03870</name>
</gene>
<feature type="region of interest" description="Disordered" evidence="1">
    <location>
        <begin position="98"/>
        <end position="263"/>
    </location>
</feature>
<keyword evidence="3" id="KW-1185">Reference proteome</keyword>
<feature type="compositionally biased region" description="Basic and acidic residues" evidence="1">
    <location>
        <begin position="248"/>
        <end position="263"/>
    </location>
</feature>
<dbReference type="OrthoDB" id="10442692at2759"/>
<comment type="caution">
    <text evidence="2">The sequence shown here is derived from an EMBL/GenBank/DDBJ whole genome shotgun (WGS) entry which is preliminary data.</text>
</comment>
<proteinExistence type="predicted"/>
<evidence type="ECO:0000256" key="1">
    <source>
        <dbReference type="SAM" id="MobiDB-lite"/>
    </source>
</evidence>
<dbReference type="AlphaFoldDB" id="A0A3D8SGS2"/>
<dbReference type="Proteomes" id="UP000256328">
    <property type="component" value="Unassembled WGS sequence"/>
</dbReference>
<reference evidence="2 3" key="1">
    <citation type="journal article" date="2018" name="IMA Fungus">
        <title>IMA Genome-F 9: Draft genome sequence of Annulohypoxylon stygium, Aspergillus mulundensis, Berkeleyomyces basicola (syn. Thielaviopsis basicola), Ceratocystis smalleyi, two Cercospora beticola strains, Coleophoma cylindrospora, Fusarium fracticaudum, Phialophora cf. hyalina, and Morchella septimelata.</title>
        <authorList>
            <person name="Wingfield B.D."/>
            <person name="Bills G.F."/>
            <person name="Dong Y."/>
            <person name="Huang W."/>
            <person name="Nel W.J."/>
            <person name="Swalarsk-Parry B.S."/>
            <person name="Vaghefi N."/>
            <person name="Wilken P.M."/>
            <person name="An Z."/>
            <person name="de Beer Z.W."/>
            <person name="De Vos L."/>
            <person name="Chen L."/>
            <person name="Duong T.A."/>
            <person name="Gao Y."/>
            <person name="Hammerbacher A."/>
            <person name="Kikkert J.R."/>
            <person name="Li Y."/>
            <person name="Li H."/>
            <person name="Li K."/>
            <person name="Li Q."/>
            <person name="Liu X."/>
            <person name="Ma X."/>
            <person name="Naidoo K."/>
            <person name="Pethybridge S.J."/>
            <person name="Sun J."/>
            <person name="Steenkamp E.T."/>
            <person name="van der Nest M.A."/>
            <person name="van Wyk S."/>
            <person name="Wingfield M.J."/>
            <person name="Xiong C."/>
            <person name="Yue Q."/>
            <person name="Zhang X."/>
        </authorList>
    </citation>
    <scope>NUCLEOTIDE SEQUENCE [LARGE SCALE GENOMIC DNA]</scope>
    <source>
        <strain evidence="2 3">BP5796</strain>
    </source>
</reference>